<evidence type="ECO:0000313" key="3">
    <source>
        <dbReference type="Proteomes" id="UP000217211"/>
    </source>
</evidence>
<evidence type="ECO:0000313" key="2">
    <source>
        <dbReference type="EMBL" id="ASY65182.1"/>
    </source>
</evidence>
<feature type="chain" id="PRO_5012377149" description="SCP2 domain-containing protein" evidence="1">
    <location>
        <begin position="28"/>
        <end position="222"/>
    </location>
</feature>
<keyword evidence="2" id="KW-0614">Plasmid</keyword>
<dbReference type="STRING" id="716928.GCA_000261485_03410"/>
<keyword evidence="1" id="KW-0732">Signal</keyword>
<evidence type="ECO:0008006" key="4">
    <source>
        <dbReference type="Google" id="ProtNLM"/>
    </source>
</evidence>
<dbReference type="AlphaFoldDB" id="A0A249PHG6"/>
<dbReference type="EMBL" id="CP023068">
    <property type="protein sequence ID" value="ASY65182.1"/>
    <property type="molecule type" value="Genomic_DNA"/>
</dbReference>
<feature type="signal peptide" evidence="1">
    <location>
        <begin position="1"/>
        <end position="27"/>
    </location>
</feature>
<dbReference type="KEGG" id="esj:SJ05684_b42000"/>
<dbReference type="RefSeq" id="WP_244426659.1">
    <property type="nucleotide sequence ID" value="NZ_AJQT01000068.1"/>
</dbReference>
<accession>A0A249PHG6</accession>
<protein>
    <recommendedName>
        <fullName evidence="4">SCP2 domain-containing protein</fullName>
    </recommendedName>
</protein>
<dbReference type="PROSITE" id="PS51257">
    <property type="entry name" value="PROKAR_LIPOPROTEIN"/>
    <property type="match status" value="1"/>
</dbReference>
<organism evidence="2 3">
    <name type="scientific">Sinorhizobium sojae CCBAU 05684</name>
    <dbReference type="NCBI Taxonomy" id="716928"/>
    <lineage>
        <taxon>Bacteria</taxon>
        <taxon>Pseudomonadati</taxon>
        <taxon>Pseudomonadota</taxon>
        <taxon>Alphaproteobacteria</taxon>
        <taxon>Hyphomicrobiales</taxon>
        <taxon>Rhizobiaceae</taxon>
        <taxon>Sinorhizobium/Ensifer group</taxon>
        <taxon>Sinorhizobium</taxon>
    </lineage>
</organism>
<reference evidence="2 3" key="1">
    <citation type="submission" date="2017-08" db="EMBL/GenBank/DDBJ databases">
        <title>Multipartite genome sequences of Sinorhizobium species nodulating soybeans.</title>
        <authorList>
            <person name="Tian C.F."/>
        </authorList>
    </citation>
    <scope>NUCLEOTIDE SEQUENCE [LARGE SCALE GENOMIC DNA]</scope>
    <source>
        <strain evidence="2 3">CCBAU 05684</strain>
        <plasmid evidence="3">psj05684b</plasmid>
    </source>
</reference>
<name>A0A249PHG6_9HYPH</name>
<sequence length="222" mass="23639">MHRRACISRLLLPLSLLAATLSPSASSACGYHDDVMMARGLLNWVYPDALHVLGSISAAVAERRLPPPSSAGAAPDLFGANYRKTVRSLEQFGRNLPLASGEKPPPSVSLVLIEPMLWTRFEMGTSGLHMRVHVTGPEPEDVVLVSGEAVIAEIASGGLTIGKAHELGLIRLYGPAAKRALFLLAYARAEARPSKSTTPAAVAKTAIPDNPCQRKTDMGRDL</sequence>
<evidence type="ECO:0000256" key="1">
    <source>
        <dbReference type="SAM" id="SignalP"/>
    </source>
</evidence>
<keyword evidence="3" id="KW-1185">Reference proteome</keyword>
<dbReference type="Proteomes" id="UP000217211">
    <property type="component" value="Plasmid pSJ05684b"/>
</dbReference>
<proteinExistence type="predicted"/>
<gene>
    <name evidence="2" type="ORF">SJ05684_b42000</name>
</gene>
<geneLocation type="plasmid" evidence="3">
    <name>psj05684b</name>
</geneLocation>